<protein>
    <submittedName>
        <fullName evidence="2">Uncharacterized protein</fullName>
    </submittedName>
</protein>
<evidence type="ECO:0000256" key="1">
    <source>
        <dbReference type="SAM" id="MobiDB-lite"/>
    </source>
</evidence>
<name>A0A9Q0H538_9MAGN</name>
<feature type="compositionally biased region" description="Low complexity" evidence="1">
    <location>
        <begin position="118"/>
        <end position="134"/>
    </location>
</feature>
<organism evidence="2 3">
    <name type="scientific">Protea cynaroides</name>
    <dbReference type="NCBI Taxonomy" id="273540"/>
    <lineage>
        <taxon>Eukaryota</taxon>
        <taxon>Viridiplantae</taxon>
        <taxon>Streptophyta</taxon>
        <taxon>Embryophyta</taxon>
        <taxon>Tracheophyta</taxon>
        <taxon>Spermatophyta</taxon>
        <taxon>Magnoliopsida</taxon>
        <taxon>Proteales</taxon>
        <taxon>Proteaceae</taxon>
        <taxon>Protea</taxon>
    </lineage>
</organism>
<sequence>MGVHEEPKNRVLASLMALIRFFVKPASRLLSRNSKEREQMLSHHSFHNSPLNSPRKLLNKICKTKSRKGRRGSEVEEEEDGGFGDGGLWQKAILMGEKCQPPEFSGVIYYDHYGKQLSEPPRSPRASPYPSSIPVSPRNNYI</sequence>
<dbReference type="EMBL" id="JAMYWD010000009">
    <property type="protein sequence ID" value="KAJ4959758.1"/>
    <property type="molecule type" value="Genomic_DNA"/>
</dbReference>
<accession>A0A9Q0H538</accession>
<proteinExistence type="predicted"/>
<evidence type="ECO:0000313" key="3">
    <source>
        <dbReference type="Proteomes" id="UP001141806"/>
    </source>
</evidence>
<dbReference type="Proteomes" id="UP001141806">
    <property type="component" value="Unassembled WGS sequence"/>
</dbReference>
<reference evidence="2" key="1">
    <citation type="journal article" date="2023" name="Plant J.">
        <title>The genome of the king protea, Protea cynaroides.</title>
        <authorList>
            <person name="Chang J."/>
            <person name="Duong T.A."/>
            <person name="Schoeman C."/>
            <person name="Ma X."/>
            <person name="Roodt D."/>
            <person name="Barker N."/>
            <person name="Li Z."/>
            <person name="Van de Peer Y."/>
            <person name="Mizrachi E."/>
        </authorList>
    </citation>
    <scope>NUCLEOTIDE SEQUENCE</scope>
    <source>
        <tissue evidence="2">Young leaves</tissue>
    </source>
</reference>
<gene>
    <name evidence="2" type="ORF">NE237_019668</name>
</gene>
<dbReference type="OrthoDB" id="755532at2759"/>
<feature type="region of interest" description="Disordered" evidence="1">
    <location>
        <begin position="117"/>
        <end position="142"/>
    </location>
</feature>
<dbReference type="PANTHER" id="PTHR33237:SF46">
    <property type="entry name" value="OS01G0606100 PROTEIN"/>
    <property type="match status" value="1"/>
</dbReference>
<dbReference type="PANTHER" id="PTHR33237">
    <property type="entry name" value="F2P16.13 PROTEIN-RELATED"/>
    <property type="match status" value="1"/>
</dbReference>
<keyword evidence="3" id="KW-1185">Reference proteome</keyword>
<comment type="caution">
    <text evidence="2">The sequence shown here is derived from an EMBL/GenBank/DDBJ whole genome shotgun (WGS) entry which is preliminary data.</text>
</comment>
<evidence type="ECO:0000313" key="2">
    <source>
        <dbReference type="EMBL" id="KAJ4959758.1"/>
    </source>
</evidence>
<dbReference type="AlphaFoldDB" id="A0A9Q0H538"/>